<proteinExistence type="predicted"/>
<accession>A0A1T4NEI1</accession>
<dbReference type="EMBL" id="FUWV01000010">
    <property type="protein sequence ID" value="SJZ77407.1"/>
    <property type="molecule type" value="Genomic_DNA"/>
</dbReference>
<gene>
    <name evidence="2" type="ORF">SAMN02745973_01658</name>
</gene>
<dbReference type="AlphaFoldDB" id="A0A1T4NEI1"/>
<protein>
    <recommendedName>
        <fullName evidence="4">Yip1 domain-containing protein</fullName>
    </recommendedName>
</protein>
<feature type="transmembrane region" description="Helical" evidence="1">
    <location>
        <begin position="87"/>
        <end position="109"/>
    </location>
</feature>
<dbReference type="RefSeq" id="WP_087679053.1">
    <property type="nucleotide sequence ID" value="NZ_FUWV01000010.1"/>
</dbReference>
<keyword evidence="1" id="KW-1133">Transmembrane helix</keyword>
<name>A0A1T4NEI1_9FIRM</name>
<sequence length="167" mass="19331">MSKKKSNLIYWFLVPYLITCIMLFFQVVATDKTLDSLLIESLSIFNLSKFQSYVLISMFVIIINMVILFVVFLICKGFTQVIGKIKGIDVEILVSQLVSYIFSNLISLFIQDIFSISRLQLSLFVPPIELVLFLVVFFYFTKNKKAILYLFFAKFLILVANYVSLLI</sequence>
<feature type="transmembrane region" description="Helical" evidence="1">
    <location>
        <begin position="7"/>
        <end position="30"/>
    </location>
</feature>
<keyword evidence="1" id="KW-0472">Membrane</keyword>
<keyword evidence="3" id="KW-1185">Reference proteome</keyword>
<feature type="transmembrane region" description="Helical" evidence="1">
    <location>
        <begin position="121"/>
        <end position="140"/>
    </location>
</feature>
<evidence type="ECO:0000313" key="3">
    <source>
        <dbReference type="Proteomes" id="UP000196365"/>
    </source>
</evidence>
<organism evidence="2 3">
    <name type="scientific">Garciella nitratireducens DSM 15102</name>
    <dbReference type="NCBI Taxonomy" id="1121911"/>
    <lineage>
        <taxon>Bacteria</taxon>
        <taxon>Bacillati</taxon>
        <taxon>Bacillota</taxon>
        <taxon>Clostridia</taxon>
        <taxon>Eubacteriales</taxon>
        <taxon>Eubacteriaceae</taxon>
        <taxon>Garciella</taxon>
    </lineage>
</organism>
<feature type="transmembrane region" description="Helical" evidence="1">
    <location>
        <begin position="50"/>
        <end position="75"/>
    </location>
</feature>
<reference evidence="2" key="1">
    <citation type="submission" date="2017-02" db="EMBL/GenBank/DDBJ databases">
        <authorList>
            <person name="Peterson S.W."/>
        </authorList>
    </citation>
    <scope>NUCLEOTIDE SEQUENCE [LARGE SCALE GENOMIC DNA]</scope>
    <source>
        <strain evidence="2">DSM 15102</strain>
    </source>
</reference>
<dbReference type="Proteomes" id="UP000196365">
    <property type="component" value="Unassembled WGS sequence"/>
</dbReference>
<evidence type="ECO:0000256" key="1">
    <source>
        <dbReference type="SAM" id="Phobius"/>
    </source>
</evidence>
<feature type="transmembrane region" description="Helical" evidence="1">
    <location>
        <begin position="147"/>
        <end position="165"/>
    </location>
</feature>
<keyword evidence="1" id="KW-0812">Transmembrane</keyword>
<evidence type="ECO:0008006" key="4">
    <source>
        <dbReference type="Google" id="ProtNLM"/>
    </source>
</evidence>
<evidence type="ECO:0000313" key="2">
    <source>
        <dbReference type="EMBL" id="SJZ77407.1"/>
    </source>
</evidence>